<keyword evidence="1" id="KW-1133">Transmembrane helix</keyword>
<feature type="signal peptide" evidence="2">
    <location>
        <begin position="1"/>
        <end position="23"/>
    </location>
</feature>
<gene>
    <name evidence="3" type="ORF">STCU_10376</name>
</gene>
<protein>
    <recommendedName>
        <fullName evidence="5">Secreted protein</fullName>
    </recommendedName>
</protein>
<evidence type="ECO:0008006" key="5">
    <source>
        <dbReference type="Google" id="ProtNLM"/>
    </source>
</evidence>
<comment type="caution">
    <text evidence="3">The sequence shown here is derived from an EMBL/GenBank/DDBJ whole genome shotgun (WGS) entry which is preliminary data.</text>
</comment>
<name>S9V4M9_9TRYP</name>
<evidence type="ECO:0000313" key="3">
    <source>
        <dbReference type="EMBL" id="EPY17840.1"/>
    </source>
</evidence>
<proteinExistence type="predicted"/>
<feature type="chain" id="PRO_5004558398" description="Secreted protein" evidence="2">
    <location>
        <begin position="24"/>
        <end position="87"/>
    </location>
</feature>
<feature type="transmembrane region" description="Helical" evidence="1">
    <location>
        <begin position="47"/>
        <end position="65"/>
    </location>
</feature>
<dbReference type="EMBL" id="ATMH01010265">
    <property type="protein sequence ID" value="EPY17840.1"/>
    <property type="molecule type" value="Genomic_DNA"/>
</dbReference>
<keyword evidence="1" id="KW-0812">Transmembrane</keyword>
<evidence type="ECO:0000256" key="1">
    <source>
        <dbReference type="SAM" id="Phobius"/>
    </source>
</evidence>
<keyword evidence="1" id="KW-0472">Membrane</keyword>
<evidence type="ECO:0000313" key="4">
    <source>
        <dbReference type="Proteomes" id="UP000015354"/>
    </source>
</evidence>
<dbReference type="Proteomes" id="UP000015354">
    <property type="component" value="Unassembled WGS sequence"/>
</dbReference>
<organism evidence="3 4">
    <name type="scientific">Strigomonas culicis</name>
    <dbReference type="NCBI Taxonomy" id="28005"/>
    <lineage>
        <taxon>Eukaryota</taxon>
        <taxon>Discoba</taxon>
        <taxon>Euglenozoa</taxon>
        <taxon>Kinetoplastea</taxon>
        <taxon>Metakinetoplastina</taxon>
        <taxon>Trypanosomatida</taxon>
        <taxon>Trypanosomatidae</taxon>
        <taxon>Strigomonadinae</taxon>
        <taxon>Strigomonas</taxon>
    </lineage>
</organism>
<accession>S9V4M9</accession>
<keyword evidence="4" id="KW-1185">Reference proteome</keyword>
<sequence length="87" mass="10316">MKHFLGFSFFLFTSLSRMCALHAQRVMCTFTLMTTKGYNKSLNSLLKGMPCPPVVFFFFATVFRFEHFRSLLSETKRRSLSRLYYFT</sequence>
<evidence type="ECO:0000256" key="2">
    <source>
        <dbReference type="SAM" id="SignalP"/>
    </source>
</evidence>
<reference evidence="3 4" key="1">
    <citation type="journal article" date="2013" name="PLoS ONE">
        <title>Predicting the Proteins of Angomonas deanei, Strigomonas culicis and Their Respective Endosymbionts Reveals New Aspects of the Trypanosomatidae Family.</title>
        <authorList>
            <person name="Motta M.C."/>
            <person name="Martins A.C."/>
            <person name="de Souza S.S."/>
            <person name="Catta-Preta C.M."/>
            <person name="Silva R."/>
            <person name="Klein C.C."/>
            <person name="de Almeida L.G."/>
            <person name="de Lima Cunha O."/>
            <person name="Ciapina L.P."/>
            <person name="Brocchi M."/>
            <person name="Colabardini A.C."/>
            <person name="de Araujo Lima B."/>
            <person name="Machado C.R."/>
            <person name="de Almeida Soares C.M."/>
            <person name="Probst C.M."/>
            <person name="de Menezes C.B."/>
            <person name="Thompson C.E."/>
            <person name="Bartholomeu D.C."/>
            <person name="Gradia D.F."/>
            <person name="Pavoni D.P."/>
            <person name="Grisard E.C."/>
            <person name="Fantinatti-Garboggini F."/>
            <person name="Marchini F.K."/>
            <person name="Rodrigues-Luiz G.F."/>
            <person name="Wagner G."/>
            <person name="Goldman G.H."/>
            <person name="Fietto J.L."/>
            <person name="Elias M.C."/>
            <person name="Goldman M.H."/>
            <person name="Sagot M.F."/>
            <person name="Pereira M."/>
            <person name="Stoco P.H."/>
            <person name="de Mendonca-Neto R.P."/>
            <person name="Teixeira S.M."/>
            <person name="Maciel T.E."/>
            <person name="de Oliveira Mendes T.A."/>
            <person name="Urmenyi T.P."/>
            <person name="de Souza W."/>
            <person name="Schenkman S."/>
            <person name="de Vasconcelos A.T."/>
        </authorList>
    </citation>
    <scope>NUCLEOTIDE SEQUENCE [LARGE SCALE GENOMIC DNA]</scope>
</reference>
<dbReference type="AlphaFoldDB" id="S9V4M9"/>
<keyword evidence="2" id="KW-0732">Signal</keyword>